<accession>A0A9P6H876</accession>
<sequence length="616" mass="67669">MGLTREESNFLESSTTSPSTRPPTLPLKIKKSSTRTRSISLGLQASSHNISAELTGPPSPSASISDSGTNLASSLWPLKRERSYSLSPSTLLSSASSALEPSLDTDAADGRRVDLPPISPSRKSGPSDSPLPSLIPRTPRPSPPSASSTVSTSPTVLRETAGGINPFTLKAPIVNWEEFCFGPFDAPLARNRQKKDQTFWAAIREAGVPIYLGTPGFDAFADNEVFYHVYAAGQKLSRDDLTPSKCDYDGGGVLQRAADVVLAEYGAALMEQNPGQHFTFINVKQDATSDMIARRARRLVQSFQDKGVAKDKVIVSIPATEQGVHATRILVKEDGILVNLAMVAGMSHAAVCAEVGATWITFHLDRLEKVYEDRGEPSQGIKAIQNTIALFDMHNIETKVMISGFRDVRRVLEFPGAHGFSVTKEQIVAARLPTARSCSVPPQSASSLPENAIAQAKEEKWPPRFFDTVEAGGSNGSFVRCFSSRFLTILLSTQRDLFYHTCLAIRDFLTLVRDDVVNYRIFMMQLSNPHAGNLTLAREGVKGFKRLVNLRRDLRSAEVEWKRTITGRVLPDVEWRPAKVDKCEVWITADGRIEAQIPQRWDRRKAASANVYSDLR</sequence>
<reference evidence="3" key="1">
    <citation type="journal article" date="2020" name="Nat. Commun.">
        <title>Large-scale genome sequencing of mycorrhizal fungi provides insights into the early evolution of symbiotic traits.</title>
        <authorList>
            <person name="Miyauchi S."/>
            <person name="Kiss E."/>
            <person name="Kuo A."/>
            <person name="Drula E."/>
            <person name="Kohler A."/>
            <person name="Sanchez-Garcia M."/>
            <person name="Morin E."/>
            <person name="Andreopoulos B."/>
            <person name="Barry K.W."/>
            <person name="Bonito G."/>
            <person name="Buee M."/>
            <person name="Carver A."/>
            <person name="Chen C."/>
            <person name="Cichocki N."/>
            <person name="Clum A."/>
            <person name="Culley D."/>
            <person name="Crous P.W."/>
            <person name="Fauchery L."/>
            <person name="Girlanda M."/>
            <person name="Hayes R.D."/>
            <person name="Keri Z."/>
            <person name="LaButti K."/>
            <person name="Lipzen A."/>
            <person name="Lombard V."/>
            <person name="Magnuson J."/>
            <person name="Maillard F."/>
            <person name="Murat C."/>
            <person name="Nolan M."/>
            <person name="Ohm R.A."/>
            <person name="Pangilinan J."/>
            <person name="Pereira M.F."/>
            <person name="Perotto S."/>
            <person name="Peter M."/>
            <person name="Pfister S."/>
            <person name="Riley R."/>
            <person name="Sitrit Y."/>
            <person name="Stielow J.B."/>
            <person name="Szollosi G."/>
            <person name="Zifcakova L."/>
            <person name="Stursova M."/>
            <person name="Spatafora J.W."/>
            <person name="Tedersoo L."/>
            <person name="Vaario L.M."/>
            <person name="Yamada A."/>
            <person name="Yan M."/>
            <person name="Wang P."/>
            <person name="Xu J."/>
            <person name="Bruns T."/>
            <person name="Baldrian P."/>
            <person name="Vilgalys R."/>
            <person name="Dunand C."/>
            <person name="Henrissat B."/>
            <person name="Grigoriev I.V."/>
            <person name="Hibbett D."/>
            <person name="Nagy L.G."/>
            <person name="Martin F.M."/>
        </authorList>
    </citation>
    <scope>NUCLEOTIDE SEQUENCE</scope>
    <source>
        <strain evidence="3">UH-Tt-Lm1</strain>
    </source>
</reference>
<proteinExistence type="predicted"/>
<reference evidence="3" key="2">
    <citation type="submission" date="2020-11" db="EMBL/GenBank/DDBJ databases">
        <authorList>
            <consortium name="DOE Joint Genome Institute"/>
            <person name="Kuo A."/>
            <person name="Miyauchi S."/>
            <person name="Kiss E."/>
            <person name="Drula E."/>
            <person name="Kohler A."/>
            <person name="Sanchez-Garcia M."/>
            <person name="Andreopoulos B."/>
            <person name="Barry K.W."/>
            <person name="Bonito G."/>
            <person name="Buee M."/>
            <person name="Carver A."/>
            <person name="Chen C."/>
            <person name="Cichocki N."/>
            <person name="Clum A."/>
            <person name="Culley D."/>
            <person name="Crous P.W."/>
            <person name="Fauchery L."/>
            <person name="Girlanda M."/>
            <person name="Hayes R."/>
            <person name="Keri Z."/>
            <person name="Labutti K."/>
            <person name="Lipzen A."/>
            <person name="Lombard V."/>
            <person name="Magnuson J."/>
            <person name="Maillard F."/>
            <person name="Morin E."/>
            <person name="Murat C."/>
            <person name="Nolan M."/>
            <person name="Ohm R."/>
            <person name="Pangilinan J."/>
            <person name="Pereira M."/>
            <person name="Perotto S."/>
            <person name="Peter M."/>
            <person name="Riley R."/>
            <person name="Sitrit Y."/>
            <person name="Stielow B."/>
            <person name="Szollosi G."/>
            <person name="Zifcakova L."/>
            <person name="Stursova M."/>
            <person name="Spatafora J.W."/>
            <person name="Tedersoo L."/>
            <person name="Vaario L.-M."/>
            <person name="Yamada A."/>
            <person name="Yan M."/>
            <person name="Wang P."/>
            <person name="Xu J."/>
            <person name="Bruns T."/>
            <person name="Baldrian P."/>
            <person name="Vilgalys R."/>
            <person name="Henrissat B."/>
            <person name="Grigoriev I.V."/>
            <person name="Hibbett D."/>
            <person name="Nagy L.G."/>
            <person name="Martin F.M."/>
        </authorList>
    </citation>
    <scope>NUCLEOTIDE SEQUENCE</scope>
    <source>
        <strain evidence="3">UH-Tt-Lm1</strain>
    </source>
</reference>
<evidence type="ECO:0000256" key="1">
    <source>
        <dbReference type="ARBA" id="ARBA00023270"/>
    </source>
</evidence>
<feature type="compositionally biased region" description="Polar residues" evidence="2">
    <location>
        <begin position="61"/>
        <end position="71"/>
    </location>
</feature>
<dbReference type="SUPFAM" id="SSF51569">
    <property type="entry name" value="Aldolase"/>
    <property type="match status" value="1"/>
</dbReference>
<dbReference type="Proteomes" id="UP000736335">
    <property type="component" value="Unassembled WGS sequence"/>
</dbReference>
<dbReference type="PANTHER" id="PTHR10683">
    <property type="entry name" value="TRANSALDOLASE"/>
    <property type="match status" value="1"/>
</dbReference>
<gene>
    <name evidence="3" type="ORF">BJ322DRAFT_255074</name>
</gene>
<feature type="region of interest" description="Disordered" evidence="2">
    <location>
        <begin position="1"/>
        <end position="71"/>
    </location>
</feature>
<organism evidence="3 4">
    <name type="scientific">Thelephora terrestris</name>
    <dbReference type="NCBI Taxonomy" id="56493"/>
    <lineage>
        <taxon>Eukaryota</taxon>
        <taxon>Fungi</taxon>
        <taxon>Dikarya</taxon>
        <taxon>Basidiomycota</taxon>
        <taxon>Agaricomycotina</taxon>
        <taxon>Agaricomycetes</taxon>
        <taxon>Thelephorales</taxon>
        <taxon>Thelephoraceae</taxon>
        <taxon>Thelephora</taxon>
    </lineage>
</organism>
<dbReference type="GO" id="GO:0005975">
    <property type="term" value="P:carbohydrate metabolic process"/>
    <property type="evidence" value="ECO:0007669"/>
    <property type="project" value="InterPro"/>
</dbReference>
<dbReference type="AlphaFoldDB" id="A0A9P6H876"/>
<keyword evidence="1" id="KW-0704">Schiff base</keyword>
<comment type="caution">
    <text evidence="3">The sequence shown here is derived from an EMBL/GenBank/DDBJ whole genome shotgun (WGS) entry which is preliminary data.</text>
</comment>
<dbReference type="InterPro" id="IPR001585">
    <property type="entry name" value="TAL/FSA"/>
</dbReference>
<keyword evidence="4" id="KW-1185">Reference proteome</keyword>
<feature type="compositionally biased region" description="Low complexity" evidence="2">
    <location>
        <begin position="145"/>
        <end position="157"/>
    </location>
</feature>
<evidence type="ECO:0000313" key="4">
    <source>
        <dbReference type="Proteomes" id="UP000736335"/>
    </source>
</evidence>
<name>A0A9P6H876_9AGAM</name>
<evidence type="ECO:0008006" key="5">
    <source>
        <dbReference type="Google" id="ProtNLM"/>
    </source>
</evidence>
<dbReference type="InterPro" id="IPR013785">
    <property type="entry name" value="Aldolase_TIM"/>
</dbReference>
<dbReference type="Pfam" id="PF00923">
    <property type="entry name" value="TAL_FSA"/>
    <property type="match status" value="1"/>
</dbReference>
<protein>
    <recommendedName>
        <fullName evidence="5">Transaldolase</fullName>
    </recommendedName>
</protein>
<evidence type="ECO:0000256" key="2">
    <source>
        <dbReference type="SAM" id="MobiDB-lite"/>
    </source>
</evidence>
<feature type="region of interest" description="Disordered" evidence="2">
    <location>
        <begin position="95"/>
        <end position="157"/>
    </location>
</feature>
<feature type="compositionally biased region" description="Polar residues" evidence="2">
    <location>
        <begin position="35"/>
        <end position="52"/>
    </location>
</feature>
<evidence type="ECO:0000313" key="3">
    <source>
        <dbReference type="EMBL" id="KAF9781141.1"/>
    </source>
</evidence>
<dbReference type="Gene3D" id="3.20.20.70">
    <property type="entry name" value="Aldolase class I"/>
    <property type="match status" value="1"/>
</dbReference>
<dbReference type="OrthoDB" id="2015515at2759"/>
<dbReference type="EMBL" id="WIUZ02000014">
    <property type="protein sequence ID" value="KAF9781141.1"/>
    <property type="molecule type" value="Genomic_DNA"/>
</dbReference>